<dbReference type="InParanoid" id="A0A3N0VL12"/>
<evidence type="ECO:0000313" key="2">
    <source>
        <dbReference type="EMBL" id="ROH93400.1"/>
    </source>
</evidence>
<keyword evidence="2" id="KW-0808">Transferase</keyword>
<dbReference type="PANTHER" id="PTHR12526">
    <property type="entry name" value="GLYCOSYLTRANSFERASE"/>
    <property type="match status" value="1"/>
</dbReference>
<dbReference type="Gene3D" id="3.40.50.2000">
    <property type="entry name" value="Glycogen Phosphorylase B"/>
    <property type="match status" value="2"/>
</dbReference>
<evidence type="ECO:0000313" key="3">
    <source>
        <dbReference type="Proteomes" id="UP000282106"/>
    </source>
</evidence>
<comment type="caution">
    <text evidence="2">The sequence shown here is derived from an EMBL/GenBank/DDBJ whole genome shotgun (WGS) entry which is preliminary data.</text>
</comment>
<feature type="domain" description="Glycosyltransferase subfamily 4-like N-terminal" evidence="1">
    <location>
        <begin position="31"/>
        <end position="187"/>
    </location>
</feature>
<proteinExistence type="predicted"/>
<dbReference type="SUPFAM" id="SSF53756">
    <property type="entry name" value="UDP-Glycosyltransferase/glycogen phosphorylase"/>
    <property type="match status" value="1"/>
</dbReference>
<accession>A0A3N0VL12</accession>
<dbReference type="RefSeq" id="WP_123210255.1">
    <property type="nucleotide sequence ID" value="NZ_RJVO01000001.1"/>
</dbReference>
<dbReference type="InterPro" id="IPR028098">
    <property type="entry name" value="Glyco_trans_4-like_N"/>
</dbReference>
<dbReference type="AlphaFoldDB" id="A0A3N0VL12"/>
<dbReference type="FunCoup" id="A0A3N0VL12">
    <property type="interactions" value="37"/>
</dbReference>
<organism evidence="2 3">
    <name type="scientific">Stagnimonas aquatica</name>
    <dbReference type="NCBI Taxonomy" id="2689987"/>
    <lineage>
        <taxon>Bacteria</taxon>
        <taxon>Pseudomonadati</taxon>
        <taxon>Pseudomonadota</taxon>
        <taxon>Gammaproteobacteria</taxon>
        <taxon>Nevskiales</taxon>
        <taxon>Nevskiaceae</taxon>
        <taxon>Stagnimonas</taxon>
    </lineage>
</organism>
<dbReference type="EMBL" id="RJVO01000001">
    <property type="protein sequence ID" value="ROH93400.1"/>
    <property type="molecule type" value="Genomic_DNA"/>
</dbReference>
<dbReference type="GO" id="GO:0016757">
    <property type="term" value="F:glycosyltransferase activity"/>
    <property type="evidence" value="ECO:0007669"/>
    <property type="project" value="UniProtKB-ARBA"/>
</dbReference>
<keyword evidence="3" id="KW-1185">Reference proteome</keyword>
<dbReference type="Pfam" id="PF13579">
    <property type="entry name" value="Glyco_trans_4_4"/>
    <property type="match status" value="1"/>
</dbReference>
<reference evidence="2 3" key="1">
    <citation type="submission" date="2018-10" db="EMBL/GenBank/DDBJ databases">
        <authorList>
            <person name="Chen W.-M."/>
        </authorList>
    </citation>
    <scope>NUCLEOTIDE SEQUENCE [LARGE SCALE GENOMIC DNA]</scope>
    <source>
        <strain evidence="2 3">THS-13</strain>
    </source>
</reference>
<name>A0A3N0VL12_9GAMM</name>
<dbReference type="Proteomes" id="UP000282106">
    <property type="component" value="Unassembled WGS sequence"/>
</dbReference>
<dbReference type="CDD" id="cd03811">
    <property type="entry name" value="GT4_GT28_WabH-like"/>
    <property type="match status" value="1"/>
</dbReference>
<dbReference type="Pfam" id="PF13692">
    <property type="entry name" value="Glyco_trans_1_4"/>
    <property type="match status" value="1"/>
</dbReference>
<sequence>MQCLFRGPEVGEPSALPVCRIALFLPSLAGGGAERAAINLAAGIAARGYSVDLVLARAEGAYLGQVHPSVRVVDLGASRPLTAVPALSRYLRAERPGALLSILTGANIAAQLAVRLARSSTRCVVCEQCTLSVDLANSSWSNRMVVLALLRYFYPRAHAVVAISHGVADDLARIIDLRRESISVVYNPIVSSDLARLSREAVSHRWLQGGGPPVIVGAGRLARQKDFGNLIRAFSQLRKRQTARLIILGEGEGRADLEQLCRVLGVADDVDLPGFVANPHAFFSRAALFALSSRWEGLANVVVEALAAGVPVVSTDCPSGPKEILDGGKYGQLVPVEDSNALAEAMSRVLTGNFVATNPEESVRLFDVETIVDRYLELLVGDRVGTIA</sequence>
<gene>
    <name evidence="2" type="ORF">ED208_02455</name>
</gene>
<dbReference type="PANTHER" id="PTHR12526:SF630">
    <property type="entry name" value="GLYCOSYLTRANSFERASE"/>
    <property type="match status" value="1"/>
</dbReference>
<protein>
    <submittedName>
        <fullName evidence="2">Glycosyltransferase</fullName>
    </submittedName>
</protein>
<evidence type="ECO:0000259" key="1">
    <source>
        <dbReference type="Pfam" id="PF13579"/>
    </source>
</evidence>